<feature type="transmembrane region" description="Helical" evidence="1">
    <location>
        <begin position="40"/>
        <end position="63"/>
    </location>
</feature>
<gene>
    <name evidence="2" type="ORF">DI564_11905</name>
</gene>
<dbReference type="EMBL" id="QFPO01000010">
    <property type="protein sequence ID" value="PZQ13205.1"/>
    <property type="molecule type" value="Genomic_DNA"/>
</dbReference>
<comment type="caution">
    <text evidence="2">The sequence shown here is derived from an EMBL/GenBank/DDBJ whole genome shotgun (WGS) entry which is preliminary data.</text>
</comment>
<evidence type="ECO:0000313" key="3">
    <source>
        <dbReference type="Proteomes" id="UP000249046"/>
    </source>
</evidence>
<dbReference type="Proteomes" id="UP000249046">
    <property type="component" value="Unassembled WGS sequence"/>
</dbReference>
<reference evidence="2 3" key="1">
    <citation type="submission" date="2017-08" db="EMBL/GenBank/DDBJ databases">
        <title>Infants hospitalized years apart are colonized by the same room-sourced microbial strains.</title>
        <authorList>
            <person name="Brooks B."/>
            <person name="Olm M.R."/>
            <person name="Firek B.A."/>
            <person name="Baker R."/>
            <person name="Thomas B.C."/>
            <person name="Morowitz M.J."/>
            <person name="Banfield J.F."/>
        </authorList>
    </citation>
    <scope>NUCLEOTIDE SEQUENCE [LARGE SCALE GENOMIC DNA]</scope>
    <source>
        <strain evidence="2">S2_005_003_R2_42</strain>
    </source>
</reference>
<feature type="transmembrane region" description="Helical" evidence="1">
    <location>
        <begin position="12"/>
        <end position="34"/>
    </location>
</feature>
<feature type="transmembrane region" description="Helical" evidence="1">
    <location>
        <begin position="70"/>
        <end position="90"/>
    </location>
</feature>
<name>A0A2W5KEF1_9GAMM</name>
<evidence type="ECO:0000313" key="2">
    <source>
        <dbReference type="EMBL" id="PZQ13205.1"/>
    </source>
</evidence>
<keyword evidence="1" id="KW-0472">Membrane</keyword>
<accession>A0A2W5KEF1</accession>
<proteinExistence type="predicted"/>
<protein>
    <submittedName>
        <fullName evidence="2">Uncharacterized protein</fullName>
    </submittedName>
</protein>
<organism evidence="2 3">
    <name type="scientific">Rhodanobacter denitrificans</name>
    <dbReference type="NCBI Taxonomy" id="666685"/>
    <lineage>
        <taxon>Bacteria</taxon>
        <taxon>Pseudomonadati</taxon>
        <taxon>Pseudomonadota</taxon>
        <taxon>Gammaproteobacteria</taxon>
        <taxon>Lysobacterales</taxon>
        <taxon>Rhodanobacteraceae</taxon>
        <taxon>Rhodanobacter</taxon>
    </lineage>
</organism>
<keyword evidence="1" id="KW-1133">Transmembrane helix</keyword>
<feature type="transmembrane region" description="Helical" evidence="1">
    <location>
        <begin position="96"/>
        <end position="120"/>
    </location>
</feature>
<evidence type="ECO:0000256" key="1">
    <source>
        <dbReference type="SAM" id="Phobius"/>
    </source>
</evidence>
<sequence length="138" mass="14299">MNTSSSFKAISLGALVILGGYRLCMVFVSILMPLGPPKAVWTMLAILAAGLAMASGAVGAYLAHWAPLRHGVLAGFSGGAVLLLFLGMVAPTDAGFVFLGPIITITLLAFVGSLFAVYIWPRRGMGDRDVRGSSSIDA</sequence>
<dbReference type="AlphaFoldDB" id="A0A2W5KEF1"/>
<keyword evidence="1" id="KW-0812">Transmembrane</keyword>